<dbReference type="SUPFAM" id="SSF53335">
    <property type="entry name" value="S-adenosyl-L-methionine-dependent methyltransferases"/>
    <property type="match status" value="1"/>
</dbReference>
<dbReference type="NCBIfam" id="TIGR00006">
    <property type="entry name" value="16S rRNA (cytosine(1402)-N(4))-methyltransferase RsmH"/>
    <property type="match status" value="1"/>
</dbReference>
<dbReference type="PANTHER" id="PTHR11265">
    <property type="entry name" value="S-ADENOSYL-METHYLTRANSFERASE MRAW"/>
    <property type="match status" value="1"/>
</dbReference>
<evidence type="ECO:0000313" key="8">
    <source>
        <dbReference type="EMBL" id="HHI98062.1"/>
    </source>
</evidence>
<feature type="binding site" evidence="6">
    <location>
        <position position="76"/>
    </location>
    <ligand>
        <name>S-adenosyl-L-methionine</name>
        <dbReference type="ChEBI" id="CHEBI:59789"/>
    </ligand>
</feature>
<name>A0A7V5P1U6_9BACT</name>
<feature type="binding site" evidence="6">
    <location>
        <begin position="56"/>
        <end position="58"/>
    </location>
    <ligand>
        <name>S-adenosyl-L-methionine</name>
        <dbReference type="ChEBI" id="CHEBI:59789"/>
    </ligand>
</feature>
<dbReference type="InterPro" id="IPR029063">
    <property type="entry name" value="SAM-dependent_MTases_sf"/>
</dbReference>
<dbReference type="PIRSF" id="PIRSF004486">
    <property type="entry name" value="MraW"/>
    <property type="match status" value="1"/>
</dbReference>
<proteinExistence type="inferred from homology"/>
<dbReference type="HAMAP" id="MF_01007">
    <property type="entry name" value="16SrRNA_methyltr_H"/>
    <property type="match status" value="1"/>
</dbReference>
<keyword evidence="6" id="KW-0963">Cytoplasm</keyword>
<keyword evidence="2 6" id="KW-0698">rRNA processing</keyword>
<comment type="similarity">
    <text evidence="1 6">Belongs to the methyltransferase superfamily. RsmH family.</text>
</comment>
<dbReference type="Proteomes" id="UP000886101">
    <property type="component" value="Unassembled WGS sequence"/>
</dbReference>
<protein>
    <recommendedName>
        <fullName evidence="6">Ribosomal RNA small subunit methyltransferase H</fullName>
        <ecNumber evidence="6">2.1.1.199</ecNumber>
    </recommendedName>
    <alternativeName>
        <fullName evidence="6">16S rRNA m(4)C1402 methyltransferase</fullName>
    </alternativeName>
    <alternativeName>
        <fullName evidence="6">rRNA (cytosine-N(4)-)-methyltransferase RsmH</fullName>
    </alternativeName>
</protein>
<dbReference type="GO" id="GO:0071424">
    <property type="term" value="F:rRNA (cytosine-N4-)-methyltransferase activity"/>
    <property type="evidence" value="ECO:0007669"/>
    <property type="project" value="UniProtKB-UniRule"/>
</dbReference>
<comment type="catalytic activity">
    <reaction evidence="6">
        <text>cytidine(1402) in 16S rRNA + S-adenosyl-L-methionine = N(4)-methylcytidine(1402) in 16S rRNA + S-adenosyl-L-homocysteine + H(+)</text>
        <dbReference type="Rhea" id="RHEA:42928"/>
        <dbReference type="Rhea" id="RHEA-COMP:10286"/>
        <dbReference type="Rhea" id="RHEA-COMP:10287"/>
        <dbReference type="ChEBI" id="CHEBI:15378"/>
        <dbReference type="ChEBI" id="CHEBI:57856"/>
        <dbReference type="ChEBI" id="CHEBI:59789"/>
        <dbReference type="ChEBI" id="CHEBI:74506"/>
        <dbReference type="ChEBI" id="CHEBI:82748"/>
        <dbReference type="EC" id="2.1.1.199"/>
    </reaction>
</comment>
<dbReference type="SUPFAM" id="SSF81799">
    <property type="entry name" value="Putative methyltransferase TM0872, insert domain"/>
    <property type="match status" value="1"/>
</dbReference>
<sequence length="320" mass="36228">MNLNAPEKILNNSAPRSPDYSQKDKPYHESVLLEEALRWLAVRPGGVYVDGTVGLAGHAQAILEASGPDGFLVGFEWNESSYELALKRLRPFGDRFVLVRENFAQIKEVLEGLGKVPVDGILLDLGLSSFLLEGSGRGFSFLRDEPLDMRMDQRLPRTAKDLVNQLSRLQLEELIRAYGEERFAGRIARAICEARRKAPIKTTRELAEIIWQAVPASYRRGRLHPATRTFQALRLAVNRELENLKRFLEQAPEVLKPGGRLVIISFHSLEDRLVKQAFRHDQRLEPLTKKPILPSPEEVSRNPRARSAKLRAAQKTVEEV</sequence>
<dbReference type="PANTHER" id="PTHR11265:SF0">
    <property type="entry name" value="12S RRNA N4-METHYLCYTIDINE METHYLTRANSFERASE"/>
    <property type="match status" value="1"/>
</dbReference>
<organism evidence="8">
    <name type="scientific">Thermodesulfatator atlanticus</name>
    <dbReference type="NCBI Taxonomy" id="501497"/>
    <lineage>
        <taxon>Bacteria</taxon>
        <taxon>Pseudomonadati</taxon>
        <taxon>Thermodesulfobacteriota</taxon>
        <taxon>Thermodesulfobacteria</taxon>
        <taxon>Thermodesulfobacteriales</taxon>
        <taxon>Thermodesulfatatoraceae</taxon>
        <taxon>Thermodesulfatator</taxon>
    </lineage>
</organism>
<feature type="region of interest" description="Disordered" evidence="7">
    <location>
        <begin position="289"/>
        <end position="320"/>
    </location>
</feature>
<keyword evidence="3 6" id="KW-0489">Methyltransferase</keyword>
<evidence type="ECO:0000256" key="4">
    <source>
        <dbReference type="ARBA" id="ARBA00022679"/>
    </source>
</evidence>
<comment type="function">
    <text evidence="6">Specifically methylates the N4 position of cytidine in position 1402 (C1402) of 16S rRNA.</text>
</comment>
<dbReference type="InterPro" id="IPR002903">
    <property type="entry name" value="RsmH"/>
</dbReference>
<comment type="caution">
    <text evidence="6">Lacks conserved residue(s) required for the propagation of feature annotation.</text>
</comment>
<feature type="binding site" evidence="6">
    <location>
        <position position="124"/>
    </location>
    <ligand>
        <name>S-adenosyl-L-methionine</name>
        <dbReference type="ChEBI" id="CHEBI:59789"/>
    </ligand>
</feature>
<evidence type="ECO:0000256" key="2">
    <source>
        <dbReference type="ARBA" id="ARBA00022552"/>
    </source>
</evidence>
<dbReference type="InterPro" id="IPR023397">
    <property type="entry name" value="SAM-dep_MeTrfase_MraW_recog"/>
</dbReference>
<evidence type="ECO:0000256" key="6">
    <source>
        <dbReference type="HAMAP-Rule" id="MF_01007"/>
    </source>
</evidence>
<evidence type="ECO:0000256" key="7">
    <source>
        <dbReference type="SAM" id="MobiDB-lite"/>
    </source>
</evidence>
<dbReference type="GO" id="GO:0070475">
    <property type="term" value="P:rRNA base methylation"/>
    <property type="evidence" value="ECO:0007669"/>
    <property type="project" value="UniProtKB-UniRule"/>
</dbReference>
<dbReference type="AlphaFoldDB" id="A0A7V5P1U6"/>
<feature type="region of interest" description="Disordered" evidence="7">
    <location>
        <begin position="1"/>
        <end position="23"/>
    </location>
</feature>
<keyword evidence="4 6" id="KW-0808">Transferase</keyword>
<comment type="caution">
    <text evidence="8">The sequence shown here is derived from an EMBL/GenBank/DDBJ whole genome shotgun (WGS) entry which is preliminary data.</text>
</comment>
<dbReference type="Pfam" id="PF01795">
    <property type="entry name" value="Methyltransf_5"/>
    <property type="match status" value="1"/>
</dbReference>
<evidence type="ECO:0000256" key="1">
    <source>
        <dbReference type="ARBA" id="ARBA00010396"/>
    </source>
</evidence>
<dbReference type="Gene3D" id="1.10.150.170">
    <property type="entry name" value="Putative methyltransferase TM0872, insert domain"/>
    <property type="match status" value="1"/>
</dbReference>
<gene>
    <name evidence="6 8" type="primary">rsmH</name>
    <name evidence="8" type="ORF">ENJ96_09465</name>
</gene>
<evidence type="ECO:0000256" key="5">
    <source>
        <dbReference type="ARBA" id="ARBA00022691"/>
    </source>
</evidence>
<dbReference type="EMBL" id="DROK01000277">
    <property type="protein sequence ID" value="HHI98062.1"/>
    <property type="molecule type" value="Genomic_DNA"/>
</dbReference>
<evidence type="ECO:0000256" key="3">
    <source>
        <dbReference type="ARBA" id="ARBA00022603"/>
    </source>
</evidence>
<dbReference type="GO" id="GO:0005737">
    <property type="term" value="C:cytoplasm"/>
    <property type="evidence" value="ECO:0007669"/>
    <property type="project" value="UniProtKB-SubCell"/>
</dbReference>
<accession>A0A7V5P1U6</accession>
<dbReference type="EC" id="2.1.1.199" evidence="6"/>
<feature type="binding site" evidence="6">
    <location>
        <position position="103"/>
    </location>
    <ligand>
        <name>S-adenosyl-L-methionine</name>
        <dbReference type="ChEBI" id="CHEBI:59789"/>
    </ligand>
</feature>
<reference evidence="8" key="1">
    <citation type="journal article" date="2020" name="mSystems">
        <title>Genome- and Community-Level Interaction Insights into Carbon Utilization and Element Cycling Functions of Hydrothermarchaeota in Hydrothermal Sediment.</title>
        <authorList>
            <person name="Zhou Z."/>
            <person name="Liu Y."/>
            <person name="Xu W."/>
            <person name="Pan J."/>
            <person name="Luo Z.H."/>
            <person name="Li M."/>
        </authorList>
    </citation>
    <scope>NUCLEOTIDE SEQUENCE [LARGE SCALE GENOMIC DNA]</scope>
    <source>
        <strain evidence="8">HyVt-533</strain>
    </source>
</reference>
<keyword evidence="5 6" id="KW-0949">S-adenosyl-L-methionine</keyword>
<dbReference type="Gene3D" id="3.40.50.150">
    <property type="entry name" value="Vaccinia Virus protein VP39"/>
    <property type="match status" value="1"/>
</dbReference>
<comment type="subcellular location">
    <subcellularLocation>
        <location evidence="6">Cytoplasm</location>
    </subcellularLocation>
</comment>